<dbReference type="PRINTS" id="PR00502">
    <property type="entry name" value="NUDIXFAMILY"/>
</dbReference>
<keyword evidence="6" id="KW-1185">Reference proteome</keyword>
<evidence type="ECO:0000256" key="3">
    <source>
        <dbReference type="SAM" id="MobiDB-lite"/>
    </source>
</evidence>
<proteinExistence type="inferred from homology"/>
<dbReference type="Pfam" id="PF00293">
    <property type="entry name" value="NUDIX"/>
    <property type="match status" value="1"/>
</dbReference>
<dbReference type="PANTHER" id="PTHR43736:SF5">
    <property type="entry name" value="NUDIX HYDROLASE DOMAIN-CONTAINING PROTEIN"/>
    <property type="match status" value="1"/>
</dbReference>
<reference evidence="5 6" key="1">
    <citation type="journal article" date="2024" name="Nat. Commun.">
        <title>Phylogenomics reveals the evolutionary origins of lichenization in chlorophyte algae.</title>
        <authorList>
            <person name="Puginier C."/>
            <person name="Libourel C."/>
            <person name="Otte J."/>
            <person name="Skaloud P."/>
            <person name="Haon M."/>
            <person name="Grisel S."/>
            <person name="Petersen M."/>
            <person name="Berrin J.G."/>
            <person name="Delaux P.M."/>
            <person name="Dal Grande F."/>
            <person name="Keller J."/>
        </authorList>
    </citation>
    <scope>NUCLEOTIDE SEQUENCE [LARGE SCALE GENOMIC DNA]</scope>
    <source>
        <strain evidence="5 6">SAG 2145</strain>
    </source>
</reference>
<dbReference type="InterPro" id="IPR015797">
    <property type="entry name" value="NUDIX_hydrolase-like_dom_sf"/>
</dbReference>
<evidence type="ECO:0000313" key="6">
    <source>
        <dbReference type="Proteomes" id="UP001438707"/>
    </source>
</evidence>
<dbReference type="SUPFAM" id="SSF55811">
    <property type="entry name" value="Nudix"/>
    <property type="match status" value="1"/>
</dbReference>
<evidence type="ECO:0000313" key="5">
    <source>
        <dbReference type="EMBL" id="KAK9818796.1"/>
    </source>
</evidence>
<dbReference type="Proteomes" id="UP001438707">
    <property type="component" value="Unassembled WGS sequence"/>
</dbReference>
<keyword evidence="1 2" id="KW-0378">Hydrolase</keyword>
<comment type="caution">
    <text evidence="5">The sequence shown here is derived from an EMBL/GenBank/DDBJ whole genome shotgun (WGS) entry which is preliminary data.</text>
</comment>
<dbReference type="InterPro" id="IPR020476">
    <property type="entry name" value="Nudix_hydrolase"/>
</dbReference>
<evidence type="ECO:0000259" key="4">
    <source>
        <dbReference type="PROSITE" id="PS51462"/>
    </source>
</evidence>
<feature type="region of interest" description="Disordered" evidence="3">
    <location>
        <begin position="150"/>
        <end position="182"/>
    </location>
</feature>
<feature type="compositionally biased region" description="Basic and acidic residues" evidence="3">
    <location>
        <begin position="171"/>
        <end position="182"/>
    </location>
</feature>
<name>A0AAW1Q9V5_9CHLO</name>
<dbReference type="PROSITE" id="PS51462">
    <property type="entry name" value="NUDIX"/>
    <property type="match status" value="1"/>
</dbReference>
<dbReference type="InterPro" id="IPR020084">
    <property type="entry name" value="NUDIX_hydrolase_CS"/>
</dbReference>
<protein>
    <recommendedName>
        <fullName evidence="4">Nudix hydrolase domain-containing protein</fullName>
    </recommendedName>
</protein>
<evidence type="ECO:0000256" key="1">
    <source>
        <dbReference type="ARBA" id="ARBA00022801"/>
    </source>
</evidence>
<dbReference type="PROSITE" id="PS00893">
    <property type="entry name" value="NUDIX_BOX"/>
    <property type="match status" value="1"/>
</dbReference>
<gene>
    <name evidence="5" type="ORF">WJX74_001388</name>
</gene>
<dbReference type="InterPro" id="IPR000086">
    <property type="entry name" value="NUDIX_hydrolase_dom"/>
</dbReference>
<evidence type="ECO:0000256" key="2">
    <source>
        <dbReference type="RuleBase" id="RU003476"/>
    </source>
</evidence>
<dbReference type="Gene3D" id="3.90.79.10">
    <property type="entry name" value="Nucleoside Triphosphate Pyrophosphohydrolase"/>
    <property type="match status" value="1"/>
</dbReference>
<dbReference type="PANTHER" id="PTHR43736">
    <property type="entry name" value="ADP-RIBOSE PYROPHOSPHATASE"/>
    <property type="match status" value="1"/>
</dbReference>
<dbReference type="AlphaFoldDB" id="A0AAW1Q9V5"/>
<accession>A0AAW1Q9V5</accession>
<dbReference type="CDD" id="cd18873">
    <property type="entry name" value="NUDIX_NadM_like"/>
    <property type="match status" value="1"/>
</dbReference>
<feature type="domain" description="Nudix hydrolase" evidence="4">
    <location>
        <begin position="13"/>
        <end position="149"/>
    </location>
</feature>
<organism evidence="5 6">
    <name type="scientific">Apatococcus lobatus</name>
    <dbReference type="NCBI Taxonomy" id="904363"/>
    <lineage>
        <taxon>Eukaryota</taxon>
        <taxon>Viridiplantae</taxon>
        <taxon>Chlorophyta</taxon>
        <taxon>core chlorophytes</taxon>
        <taxon>Trebouxiophyceae</taxon>
        <taxon>Chlorellales</taxon>
        <taxon>Chlorellaceae</taxon>
        <taxon>Apatococcus</taxon>
    </lineage>
</organism>
<sequence length="182" mass="19411">MSSAGEYTYKYPRPGMTVDTAIVAKPSGKDPAQILLIKRGKPPCEGSWALPGGFVDENEPLVSAAARELKEETGLDAGEAYLTQVGAFGDPGRDPRGWTISVTYAALVPGSSSVKGADDAAEAQWFALSEVPTQLAFDHKLLIRSVFEKLQSSSDASSSDDLRKSLQAGAKRLEGPWEPPKE</sequence>
<comment type="similarity">
    <text evidence="2">Belongs to the Nudix hydrolase family.</text>
</comment>
<dbReference type="EMBL" id="JALJOS010000054">
    <property type="protein sequence ID" value="KAK9818796.1"/>
    <property type="molecule type" value="Genomic_DNA"/>
</dbReference>
<dbReference type="GO" id="GO:0016787">
    <property type="term" value="F:hydrolase activity"/>
    <property type="evidence" value="ECO:0007669"/>
    <property type="project" value="UniProtKB-KW"/>
</dbReference>